<accession>A0AAE3L1Q7</accession>
<dbReference type="EMBL" id="JANUCT010000014">
    <property type="protein sequence ID" value="MCS3903955.1"/>
    <property type="molecule type" value="Genomic_DNA"/>
</dbReference>
<proteinExistence type="predicted"/>
<protein>
    <submittedName>
        <fullName evidence="1">Uncharacterized protein</fullName>
    </submittedName>
</protein>
<gene>
    <name evidence="1" type="ORF">J2T55_001987</name>
</gene>
<reference evidence="1" key="1">
    <citation type="submission" date="2022-08" db="EMBL/GenBank/DDBJ databases">
        <title>Genomic Encyclopedia of Type Strains, Phase III (KMG-III): the genomes of soil and plant-associated and newly described type strains.</title>
        <authorList>
            <person name="Whitman W."/>
        </authorList>
    </citation>
    <scope>NUCLEOTIDE SEQUENCE</scope>
    <source>
        <strain evidence="1">HMT 1</strain>
    </source>
</reference>
<evidence type="ECO:0000313" key="1">
    <source>
        <dbReference type="EMBL" id="MCS3903955.1"/>
    </source>
</evidence>
<comment type="caution">
    <text evidence="1">The sequence shown here is derived from an EMBL/GenBank/DDBJ whole genome shotgun (WGS) entry which is preliminary data.</text>
</comment>
<sequence>MNCYRQAVVFGALGLAMGADLPAVDFEQLDEAARAFAQRDDVQALVEDNRPQLAKAYPLVIRDYFIRSANTDPLPEPRPTQVAKCARHYEMTWLQRRYVWPVTEDGTPDWRSIYIQALDHYLGFCLRQSQR</sequence>
<organism evidence="1 2">
    <name type="scientific">Methylohalomonas lacus</name>
    <dbReference type="NCBI Taxonomy" id="398773"/>
    <lineage>
        <taxon>Bacteria</taxon>
        <taxon>Pseudomonadati</taxon>
        <taxon>Pseudomonadota</taxon>
        <taxon>Gammaproteobacteria</taxon>
        <taxon>Methylohalomonadales</taxon>
        <taxon>Methylohalomonadaceae</taxon>
        <taxon>Methylohalomonas</taxon>
    </lineage>
</organism>
<evidence type="ECO:0000313" key="2">
    <source>
        <dbReference type="Proteomes" id="UP001204445"/>
    </source>
</evidence>
<name>A0AAE3L1Q7_9GAMM</name>
<dbReference type="AlphaFoldDB" id="A0AAE3L1Q7"/>
<dbReference type="RefSeq" id="WP_259055942.1">
    <property type="nucleotide sequence ID" value="NZ_JANUCT010000014.1"/>
</dbReference>
<dbReference type="Proteomes" id="UP001204445">
    <property type="component" value="Unassembled WGS sequence"/>
</dbReference>
<keyword evidence="2" id="KW-1185">Reference proteome</keyword>